<evidence type="ECO:0000313" key="8">
    <source>
        <dbReference type="Proteomes" id="UP001163726"/>
    </source>
</evidence>
<dbReference type="EMBL" id="CP109966">
    <property type="protein sequence ID" value="WAJ71858.1"/>
    <property type="molecule type" value="Genomic_DNA"/>
</dbReference>
<name>A0ABY7ARH8_9ALTE</name>
<dbReference type="InterPro" id="IPR039425">
    <property type="entry name" value="RNA_pol_sigma-70-like"/>
</dbReference>
<dbReference type="InterPro" id="IPR014284">
    <property type="entry name" value="RNA_pol_sigma-70_dom"/>
</dbReference>
<evidence type="ECO:0000259" key="5">
    <source>
        <dbReference type="Pfam" id="PF04542"/>
    </source>
</evidence>
<dbReference type="Gene3D" id="1.10.10.10">
    <property type="entry name" value="Winged helix-like DNA-binding domain superfamily/Winged helix DNA-binding domain"/>
    <property type="match status" value="1"/>
</dbReference>
<gene>
    <name evidence="7" type="ORF">OLW01_14105</name>
</gene>
<dbReference type="PANTHER" id="PTHR43133">
    <property type="entry name" value="RNA POLYMERASE ECF-TYPE SIGMA FACTO"/>
    <property type="match status" value="1"/>
</dbReference>
<dbReference type="SUPFAM" id="SSF88659">
    <property type="entry name" value="Sigma3 and sigma4 domains of RNA polymerase sigma factors"/>
    <property type="match status" value="1"/>
</dbReference>
<evidence type="ECO:0000256" key="4">
    <source>
        <dbReference type="ARBA" id="ARBA00023163"/>
    </source>
</evidence>
<evidence type="ECO:0000259" key="6">
    <source>
        <dbReference type="Pfam" id="PF08281"/>
    </source>
</evidence>
<evidence type="ECO:0000256" key="2">
    <source>
        <dbReference type="ARBA" id="ARBA00023015"/>
    </source>
</evidence>
<geneLocation type="plasmid" evidence="7 8">
    <name>pCadTS8_1</name>
</geneLocation>
<dbReference type="InterPro" id="IPR007627">
    <property type="entry name" value="RNA_pol_sigma70_r2"/>
</dbReference>
<dbReference type="InterPro" id="IPR013249">
    <property type="entry name" value="RNA_pol_sigma70_r4_t2"/>
</dbReference>
<dbReference type="PANTHER" id="PTHR43133:SF63">
    <property type="entry name" value="RNA POLYMERASE SIGMA FACTOR FECI-RELATED"/>
    <property type="match status" value="1"/>
</dbReference>
<dbReference type="Pfam" id="PF08281">
    <property type="entry name" value="Sigma70_r4_2"/>
    <property type="match status" value="1"/>
</dbReference>
<feature type="domain" description="RNA polymerase sigma-70 region 2" evidence="5">
    <location>
        <begin position="25"/>
        <end position="82"/>
    </location>
</feature>
<dbReference type="NCBIfam" id="TIGR02937">
    <property type="entry name" value="sigma70-ECF"/>
    <property type="match status" value="1"/>
</dbReference>
<organism evidence="7 8">
    <name type="scientific">Catenovulum adriaticum</name>
    <dbReference type="NCBI Taxonomy" id="2984846"/>
    <lineage>
        <taxon>Bacteria</taxon>
        <taxon>Pseudomonadati</taxon>
        <taxon>Pseudomonadota</taxon>
        <taxon>Gammaproteobacteria</taxon>
        <taxon>Alteromonadales</taxon>
        <taxon>Alteromonadaceae</taxon>
        <taxon>Catenovulum</taxon>
    </lineage>
</organism>
<accession>A0ABY7ARH8</accession>
<evidence type="ECO:0000256" key="1">
    <source>
        <dbReference type="ARBA" id="ARBA00010641"/>
    </source>
</evidence>
<feature type="domain" description="RNA polymerase sigma factor 70 region 4 type 2" evidence="6">
    <location>
        <begin position="122"/>
        <end position="164"/>
    </location>
</feature>
<dbReference type="Pfam" id="PF04542">
    <property type="entry name" value="Sigma70_r2"/>
    <property type="match status" value="1"/>
</dbReference>
<protein>
    <submittedName>
        <fullName evidence="7">RNA polymerase sigma factor</fullName>
    </submittedName>
</protein>
<evidence type="ECO:0000313" key="7">
    <source>
        <dbReference type="EMBL" id="WAJ71858.1"/>
    </source>
</evidence>
<dbReference type="InterPro" id="IPR013324">
    <property type="entry name" value="RNA_pol_sigma_r3/r4-like"/>
</dbReference>
<keyword evidence="8" id="KW-1185">Reference proteome</keyword>
<reference evidence="7" key="1">
    <citation type="submission" date="2022-10" db="EMBL/GenBank/DDBJ databases">
        <title>Catenovulum adriacola sp. nov. isolated in the Harbour of Susak.</title>
        <authorList>
            <person name="Schoch T."/>
            <person name="Reich S.J."/>
            <person name="Stoeferle S."/>
            <person name="Flaiz M."/>
            <person name="Kazda M."/>
            <person name="Riedel C.U."/>
            <person name="Duerre P."/>
        </authorList>
    </citation>
    <scope>NUCLEOTIDE SEQUENCE</scope>
    <source>
        <strain evidence="7">TS8</strain>
        <plasmid evidence="7">pCadTS8_1</plasmid>
    </source>
</reference>
<dbReference type="RefSeq" id="WP_268076580.1">
    <property type="nucleotide sequence ID" value="NZ_CP109966.1"/>
</dbReference>
<dbReference type="SUPFAM" id="SSF88946">
    <property type="entry name" value="Sigma2 domain of RNA polymerase sigma factors"/>
    <property type="match status" value="1"/>
</dbReference>
<dbReference type="Proteomes" id="UP001163726">
    <property type="component" value="Plasmid pCadTS8_1"/>
</dbReference>
<sequence>MKKNEDQVMTTHLAFFNASDLGWSKQLKGYIRRFVQQESDVDDIYQDTCLKMMELNQKDHIHNSQSYAKRVAKNLIIDQSRSAFKQHEAMLEEPECKKSDLDTLIDYQQRLVIYQKILKDTPSTRRDVFVRYRIKGQSKEQICQEMGLSLEAVNKHITRMLTHLKAAIARELEK</sequence>
<keyword evidence="7" id="KW-0614">Plasmid</keyword>
<evidence type="ECO:0000256" key="3">
    <source>
        <dbReference type="ARBA" id="ARBA00023082"/>
    </source>
</evidence>
<proteinExistence type="inferred from homology"/>
<dbReference type="InterPro" id="IPR013325">
    <property type="entry name" value="RNA_pol_sigma_r2"/>
</dbReference>
<keyword evidence="4" id="KW-0804">Transcription</keyword>
<keyword evidence="2" id="KW-0805">Transcription regulation</keyword>
<comment type="similarity">
    <text evidence="1">Belongs to the sigma-70 factor family. ECF subfamily.</text>
</comment>
<dbReference type="InterPro" id="IPR036388">
    <property type="entry name" value="WH-like_DNA-bd_sf"/>
</dbReference>
<keyword evidence="3" id="KW-0731">Sigma factor</keyword>
<dbReference type="Gene3D" id="1.10.1740.10">
    <property type="match status" value="1"/>
</dbReference>